<feature type="compositionally biased region" description="Polar residues" evidence="1">
    <location>
        <begin position="472"/>
        <end position="496"/>
    </location>
</feature>
<keyword evidence="2" id="KW-0472">Membrane</keyword>
<gene>
    <name evidence="4" type="ORF">PIIN_00108</name>
</gene>
<evidence type="ECO:0000313" key="5">
    <source>
        <dbReference type="Proteomes" id="UP000007148"/>
    </source>
</evidence>
<feature type="region of interest" description="Disordered" evidence="1">
    <location>
        <begin position="407"/>
        <end position="427"/>
    </location>
</feature>
<feature type="compositionally biased region" description="Low complexity" evidence="1">
    <location>
        <begin position="170"/>
        <end position="205"/>
    </location>
</feature>
<dbReference type="Proteomes" id="UP000007148">
    <property type="component" value="Unassembled WGS sequence"/>
</dbReference>
<organism evidence="4 5">
    <name type="scientific">Serendipita indica (strain DSM 11827)</name>
    <name type="common">Root endophyte fungus</name>
    <name type="synonym">Piriformospora indica</name>
    <dbReference type="NCBI Taxonomy" id="1109443"/>
    <lineage>
        <taxon>Eukaryota</taxon>
        <taxon>Fungi</taxon>
        <taxon>Dikarya</taxon>
        <taxon>Basidiomycota</taxon>
        <taxon>Agaricomycotina</taxon>
        <taxon>Agaricomycetes</taxon>
        <taxon>Sebacinales</taxon>
        <taxon>Serendipitaceae</taxon>
        <taxon>Serendipita</taxon>
    </lineage>
</organism>
<proteinExistence type="predicted"/>
<feature type="compositionally biased region" description="Basic and acidic residues" evidence="1">
    <location>
        <begin position="407"/>
        <end position="419"/>
    </location>
</feature>
<feature type="compositionally biased region" description="Pro residues" evidence="1">
    <location>
        <begin position="509"/>
        <end position="522"/>
    </location>
</feature>
<reference evidence="4 5" key="1">
    <citation type="journal article" date="2011" name="PLoS Pathog.">
        <title>Endophytic Life Strategies Decoded by Genome and Transcriptome Analyses of the Mutualistic Root Symbiont Piriformospora indica.</title>
        <authorList>
            <person name="Zuccaro A."/>
            <person name="Lahrmann U."/>
            <person name="Guldener U."/>
            <person name="Langen G."/>
            <person name="Pfiffi S."/>
            <person name="Biedenkopf D."/>
            <person name="Wong P."/>
            <person name="Samans B."/>
            <person name="Grimm C."/>
            <person name="Basiewicz M."/>
            <person name="Murat C."/>
            <person name="Martin F."/>
            <person name="Kogel K.H."/>
        </authorList>
    </citation>
    <scope>NUCLEOTIDE SEQUENCE [LARGE SCALE GENOMIC DNA]</scope>
    <source>
        <strain evidence="4 5">DSM 11827</strain>
    </source>
</reference>
<sequence length="631" mass="66682">MFNGLIHYLLLTFLFAFVGADRIDDTSDSITYSNSPSWRTCNAGQPGVVVEWPGNNEGASDGSWHESLSYGSWFQTTFTGTSVSIVGIVRKKGGNTRLSVSIDGGTPVFADFDVSDQINQVQTAEDLQYGYTIFSQSGLSPTQHTIRATVLYQAAIFALDYIEFTPAQASSSSGSSPSTPASSSNSGSSVSTSGTSGSTSGSVSTTRSIITTTVSGSLITLEPTISAGVDGASDGPTILPSDSRIAYSSGDIWTTNTTCDMPSKSSSAQGASFTFSFIGTDIWVYTSANARGGKYSVSIDGNDRGEYDTYLASSSTSCKVETSFKVSGLGPSNHTLVVTNRGQTSGGQGTLDFLGLRLASSANVGGQSTSKPNTPSIVGGVIGGIAALILVGFAIFFCLRRQRSREREQEHQDQQEHQVAEIPSFPSASHEKRWLAMGMSSQHLLSAEGSGAGNTSSEVSSSSHRSPFVIPTPQSITSSGLSREQSFTTPQSSETAVQPGVGAGQALHSPPPSFRTRPLTPPPAQFRPVLGGTEEEGWAADNFYASSLPPQNVDVQTSTLPPYAEDVLSRPDARNLSENDVDAIARRLAEVMRAQREARGGPGLLREGMIPPRELIDELVEQHLEAREHGQ</sequence>
<keyword evidence="3" id="KW-0732">Signal</keyword>
<feature type="compositionally biased region" description="Low complexity" evidence="1">
    <location>
        <begin position="456"/>
        <end position="466"/>
    </location>
</feature>
<feature type="chain" id="PRO_5003468357" evidence="3">
    <location>
        <begin position="21"/>
        <end position="631"/>
    </location>
</feature>
<accession>G4T4Y7</accession>
<feature type="region of interest" description="Disordered" evidence="1">
    <location>
        <begin position="169"/>
        <end position="205"/>
    </location>
</feature>
<dbReference type="AlphaFoldDB" id="G4T4Y7"/>
<dbReference type="EMBL" id="CAFZ01000001">
    <property type="protein sequence ID" value="CCA66422.1"/>
    <property type="molecule type" value="Genomic_DNA"/>
</dbReference>
<dbReference type="CDD" id="cd12087">
    <property type="entry name" value="TM_EGFR-like"/>
    <property type="match status" value="1"/>
</dbReference>
<feature type="region of interest" description="Disordered" evidence="1">
    <location>
        <begin position="446"/>
        <end position="522"/>
    </location>
</feature>
<dbReference type="InParanoid" id="G4T4Y7"/>
<evidence type="ECO:0000313" key="4">
    <source>
        <dbReference type="EMBL" id="CCA66422.1"/>
    </source>
</evidence>
<dbReference type="OrthoDB" id="2563669at2759"/>
<evidence type="ECO:0000256" key="3">
    <source>
        <dbReference type="SAM" id="SignalP"/>
    </source>
</evidence>
<evidence type="ECO:0000256" key="1">
    <source>
        <dbReference type="SAM" id="MobiDB-lite"/>
    </source>
</evidence>
<keyword evidence="2" id="KW-1133">Transmembrane helix</keyword>
<keyword evidence="2" id="KW-0812">Transmembrane</keyword>
<dbReference type="HOGENOM" id="CLU_504488_0_0_1"/>
<comment type="caution">
    <text evidence="4">The sequence shown here is derived from an EMBL/GenBank/DDBJ whole genome shotgun (WGS) entry which is preliminary data.</text>
</comment>
<feature type="signal peptide" evidence="3">
    <location>
        <begin position="1"/>
        <end position="20"/>
    </location>
</feature>
<dbReference type="Gene3D" id="2.60.120.260">
    <property type="entry name" value="Galactose-binding domain-like"/>
    <property type="match status" value="2"/>
</dbReference>
<protein>
    <submittedName>
        <fullName evidence="4">Uncharacterized protein</fullName>
    </submittedName>
</protein>
<evidence type="ECO:0000256" key="2">
    <source>
        <dbReference type="SAM" id="Phobius"/>
    </source>
</evidence>
<keyword evidence="5" id="KW-1185">Reference proteome</keyword>
<feature type="transmembrane region" description="Helical" evidence="2">
    <location>
        <begin position="377"/>
        <end position="399"/>
    </location>
</feature>
<name>G4T4Y7_SERID</name>